<reference evidence="3" key="1">
    <citation type="submission" date="2015-10" db="EMBL/GenBank/DDBJ databases">
        <authorList>
            <person name="Gilbert D.G."/>
        </authorList>
    </citation>
    <scope>NUCLEOTIDE SEQUENCE</scope>
    <source>
        <strain evidence="3">Phyl III-seqv23</strain>
    </source>
</reference>
<dbReference type="InterPro" id="IPR050639">
    <property type="entry name" value="SSR_resolvase"/>
</dbReference>
<dbReference type="Pfam" id="PF00239">
    <property type="entry name" value="Resolvase"/>
    <property type="match status" value="1"/>
</dbReference>
<dbReference type="InterPro" id="IPR036162">
    <property type="entry name" value="Resolvase-like_N_sf"/>
</dbReference>
<evidence type="ECO:0000259" key="1">
    <source>
        <dbReference type="PROSITE" id="PS51736"/>
    </source>
</evidence>
<dbReference type="PROSITE" id="PS51737">
    <property type="entry name" value="RECOMBINASE_DNA_BIND"/>
    <property type="match status" value="1"/>
</dbReference>
<dbReference type="Pfam" id="PF07508">
    <property type="entry name" value="Recombinase"/>
    <property type="match status" value="1"/>
</dbReference>
<dbReference type="AlphaFoldDB" id="A0A0S4TN90"/>
<dbReference type="InterPro" id="IPR011109">
    <property type="entry name" value="DNA_bind_recombinase_dom"/>
</dbReference>
<protein>
    <submittedName>
        <fullName evidence="3">Putative site-specific resolvase protein</fullName>
    </submittedName>
</protein>
<dbReference type="EMBL" id="LN899819">
    <property type="protein sequence ID" value="CUV11540.1"/>
    <property type="molecule type" value="Genomic_DNA"/>
</dbReference>
<gene>
    <name evidence="3" type="primary">pinR</name>
    <name evidence="3" type="ORF">RUN39_v1_170005</name>
</gene>
<dbReference type="InterPro" id="IPR038109">
    <property type="entry name" value="DNA_bind_recomb_sf"/>
</dbReference>
<dbReference type="GO" id="GO:0003677">
    <property type="term" value="F:DNA binding"/>
    <property type="evidence" value="ECO:0007669"/>
    <property type="project" value="InterPro"/>
</dbReference>
<name>A0A0S4TN90_RALSL</name>
<dbReference type="GO" id="GO:0000150">
    <property type="term" value="F:DNA strand exchange activity"/>
    <property type="evidence" value="ECO:0007669"/>
    <property type="project" value="InterPro"/>
</dbReference>
<accession>A0A0S4TN90</accession>
<sequence length="462" mass="52108">MNEAAQIASAKQRKRCAVYCRVSTDERLDQEFNSIDAQKEAGHAFVASQRAEGWLSVADDYDDPGYSGGNTDRPGLQRLMADIERGRIDIVVVYKIDRLSRSLADFARMVEVFERCDVSFVSVTQQFNTTTSMGRLMLNVLLSFAQFEREVTGERIRDKIAASKRKGLWMGGVPPLGYDVRDRQLVVNEAEAVVVRRIFEEMLTIGSPTQIAARLTAEGITTKAWTTQDGRFRYGASIDKKYLSKLLRNRIYLGELSHKGSWYPGTHPAIVDAALWERVHGVLATDSHVRSTQTKVLSRTDALLRGLLYTPSGERMYPTYSRKNGRQYRYYVSKSESRFGAPGKRYERLPAPEIEGAVIAQIRTVLTSPEAVAAVVRHIQRNGAQVDEAATVMAMGRLDDVWDRLFPAERHRIANLMIERVDLVDDGENQGIRVKWREVGWDALIREFVPGEIGSELLEVEA</sequence>
<organism evidence="3">
    <name type="scientific">Ralstonia solanacearum</name>
    <name type="common">Pseudomonas solanacearum</name>
    <dbReference type="NCBI Taxonomy" id="305"/>
    <lineage>
        <taxon>Bacteria</taxon>
        <taxon>Pseudomonadati</taxon>
        <taxon>Pseudomonadota</taxon>
        <taxon>Betaproteobacteria</taxon>
        <taxon>Burkholderiales</taxon>
        <taxon>Burkholderiaceae</taxon>
        <taxon>Ralstonia</taxon>
        <taxon>Ralstonia solanacearum species complex</taxon>
    </lineage>
</organism>
<feature type="domain" description="Recombinase" evidence="2">
    <location>
        <begin position="175"/>
        <end position="289"/>
    </location>
</feature>
<evidence type="ECO:0000313" key="3">
    <source>
        <dbReference type="EMBL" id="CUV11540.1"/>
    </source>
</evidence>
<dbReference type="SUPFAM" id="SSF53041">
    <property type="entry name" value="Resolvase-like"/>
    <property type="match status" value="1"/>
</dbReference>
<evidence type="ECO:0000259" key="2">
    <source>
        <dbReference type="PROSITE" id="PS51737"/>
    </source>
</evidence>
<feature type="domain" description="Resolvase/invertase-type recombinase catalytic" evidence="1">
    <location>
        <begin position="15"/>
        <end position="167"/>
    </location>
</feature>
<dbReference type="PROSITE" id="PS51736">
    <property type="entry name" value="RECOMBINASES_3"/>
    <property type="match status" value="1"/>
</dbReference>
<dbReference type="CDD" id="cd03768">
    <property type="entry name" value="SR_ResInv"/>
    <property type="match status" value="1"/>
</dbReference>
<dbReference type="InterPro" id="IPR006119">
    <property type="entry name" value="Resolv_N"/>
</dbReference>
<dbReference type="PANTHER" id="PTHR30461:SF23">
    <property type="entry name" value="DNA RECOMBINASE-RELATED"/>
    <property type="match status" value="1"/>
</dbReference>
<dbReference type="Gene3D" id="3.40.50.1390">
    <property type="entry name" value="Resolvase, N-terminal catalytic domain"/>
    <property type="match status" value="1"/>
</dbReference>
<dbReference type="Gene3D" id="3.90.1750.20">
    <property type="entry name" value="Putative Large Serine Recombinase, Chain B, Domain 2"/>
    <property type="match status" value="1"/>
</dbReference>
<proteinExistence type="predicted"/>
<dbReference type="SMART" id="SM00857">
    <property type="entry name" value="Resolvase"/>
    <property type="match status" value="1"/>
</dbReference>
<dbReference type="PANTHER" id="PTHR30461">
    <property type="entry name" value="DNA-INVERTASE FROM LAMBDOID PROPHAGE"/>
    <property type="match status" value="1"/>
</dbReference>